<dbReference type="InterPro" id="IPR040225">
    <property type="entry name" value="GIL1-like"/>
</dbReference>
<dbReference type="Pfam" id="PF04859">
    <property type="entry name" value="DUF641"/>
    <property type="match status" value="1"/>
</dbReference>
<evidence type="ECO:0000313" key="4">
    <source>
        <dbReference type="Proteomes" id="UP001229421"/>
    </source>
</evidence>
<dbReference type="Pfam" id="PF24994">
    <property type="entry name" value="GIL1_IRKI_C"/>
    <property type="match status" value="1"/>
</dbReference>
<protein>
    <recommendedName>
        <fullName evidence="5">DUF641 domain-containing protein</fullName>
    </recommendedName>
</protein>
<sequence>MELEPSSNSKPPQISDMFQKFAIAFKAKTFEFFTEEETEESAANSAAVSAAVSDNEDGFTLLDSTEDFIPDQKVIIIKPDFNSKSQTQSQTQSQIQDNSCSVIQPFDTHFGNYLISSVFAVISSFEASYLQLQTAHVPFDEEGIVGCDKALVNQLQKLYDLRGLYIDSRKKPDFDVEFTTGSCLEAQVNENQNKLRALETMFNRLQSDIDGKDDKVLILKKQLGEIEDCNSKLSMKLSKSLKPPNGYLPRIRVFESVLRDACRSMHRFTKCLIQLMKKAGYDLELAANHVHPDVVYAKRGHNRYAFLSYVCLGMFQGFDGQNFGLVGNEAVCDDDSMELFEHVSVNPLETLNKNPNFPFSKFCERKYEQLVHPTMESSIFKNLDRQKEVMDSWRSVTVFYDAFVNMSSSIWLLHKLARLFTPPVEIFQVEKGVDFSMVYMEDVTKKYSILEQGISKVGFTVIPGFKIGKTIVQSQVYLTGSKCMK</sequence>
<dbReference type="GO" id="GO:0009639">
    <property type="term" value="P:response to red or far red light"/>
    <property type="evidence" value="ECO:0007669"/>
    <property type="project" value="InterPro"/>
</dbReference>
<feature type="domain" description="DUF641" evidence="1">
    <location>
        <begin position="110"/>
        <end position="235"/>
    </location>
</feature>
<evidence type="ECO:0000313" key="3">
    <source>
        <dbReference type="EMBL" id="KAK1420137.1"/>
    </source>
</evidence>
<feature type="domain" description="GIL1/IRKI C-terminal" evidence="2">
    <location>
        <begin position="426"/>
        <end position="477"/>
    </location>
</feature>
<evidence type="ECO:0000259" key="2">
    <source>
        <dbReference type="Pfam" id="PF24994"/>
    </source>
</evidence>
<dbReference type="AlphaFoldDB" id="A0AAD8NT03"/>
<proteinExistence type="predicted"/>
<dbReference type="InterPro" id="IPR056813">
    <property type="entry name" value="GIL1_IRKI_C"/>
</dbReference>
<evidence type="ECO:0000259" key="1">
    <source>
        <dbReference type="Pfam" id="PF04859"/>
    </source>
</evidence>
<evidence type="ECO:0008006" key="5">
    <source>
        <dbReference type="Google" id="ProtNLM"/>
    </source>
</evidence>
<dbReference type="Proteomes" id="UP001229421">
    <property type="component" value="Unassembled WGS sequence"/>
</dbReference>
<comment type="caution">
    <text evidence="3">The sequence shown here is derived from an EMBL/GenBank/DDBJ whole genome shotgun (WGS) entry which is preliminary data.</text>
</comment>
<dbReference type="EMBL" id="JAUHHV010000006">
    <property type="protein sequence ID" value="KAK1420137.1"/>
    <property type="molecule type" value="Genomic_DNA"/>
</dbReference>
<dbReference type="GO" id="GO:0009959">
    <property type="term" value="P:negative gravitropism"/>
    <property type="evidence" value="ECO:0007669"/>
    <property type="project" value="InterPro"/>
</dbReference>
<reference evidence="3" key="1">
    <citation type="journal article" date="2023" name="bioRxiv">
        <title>Improved chromosome-level genome assembly for marigold (Tagetes erecta).</title>
        <authorList>
            <person name="Jiang F."/>
            <person name="Yuan L."/>
            <person name="Wang S."/>
            <person name="Wang H."/>
            <person name="Xu D."/>
            <person name="Wang A."/>
            <person name="Fan W."/>
        </authorList>
    </citation>
    <scope>NUCLEOTIDE SEQUENCE</scope>
    <source>
        <strain evidence="3">WSJ</strain>
        <tissue evidence="3">Leaf</tissue>
    </source>
</reference>
<dbReference type="PANTHER" id="PTHR31161">
    <property type="entry name" value="PROTEIN GRAVITROPIC IN THE LIGHT 1"/>
    <property type="match status" value="1"/>
</dbReference>
<gene>
    <name evidence="3" type="ORF">QVD17_21488</name>
</gene>
<keyword evidence="4" id="KW-1185">Reference proteome</keyword>
<name>A0AAD8NT03_TARER</name>
<accession>A0AAD8NT03</accession>
<organism evidence="3 4">
    <name type="scientific">Tagetes erecta</name>
    <name type="common">African marigold</name>
    <dbReference type="NCBI Taxonomy" id="13708"/>
    <lineage>
        <taxon>Eukaryota</taxon>
        <taxon>Viridiplantae</taxon>
        <taxon>Streptophyta</taxon>
        <taxon>Embryophyta</taxon>
        <taxon>Tracheophyta</taxon>
        <taxon>Spermatophyta</taxon>
        <taxon>Magnoliopsida</taxon>
        <taxon>eudicotyledons</taxon>
        <taxon>Gunneridae</taxon>
        <taxon>Pentapetalae</taxon>
        <taxon>asterids</taxon>
        <taxon>campanulids</taxon>
        <taxon>Asterales</taxon>
        <taxon>Asteraceae</taxon>
        <taxon>Asteroideae</taxon>
        <taxon>Heliantheae alliance</taxon>
        <taxon>Tageteae</taxon>
        <taxon>Tagetes</taxon>
    </lineage>
</organism>
<dbReference type="InterPro" id="IPR006943">
    <property type="entry name" value="DUF641_pln"/>
</dbReference>